<proteinExistence type="predicted"/>
<name>A0A0D6MNT0_9PROT</name>
<evidence type="ECO:0000313" key="1">
    <source>
        <dbReference type="EMBL" id="GAN55319.1"/>
    </source>
</evidence>
<gene>
    <name evidence="1" type="ORF">Tasa_046_001</name>
</gene>
<reference evidence="1 2" key="1">
    <citation type="submission" date="2012-10" db="EMBL/GenBank/DDBJ databases">
        <title>Genome sequencing of Tanticharoenia sakaeratensis NBRC 103193.</title>
        <authorList>
            <person name="Azuma Y."/>
            <person name="Hadano H."/>
            <person name="Hirakawa H."/>
            <person name="Matsushita K."/>
        </authorList>
    </citation>
    <scope>NUCLEOTIDE SEQUENCE [LARGE SCALE GENOMIC DNA]</scope>
    <source>
        <strain evidence="1 2">NBRC 103193</strain>
    </source>
</reference>
<organism evidence="1 2">
    <name type="scientific">Tanticharoenia sakaeratensis NBRC 103193</name>
    <dbReference type="NCBI Taxonomy" id="1231623"/>
    <lineage>
        <taxon>Bacteria</taxon>
        <taxon>Pseudomonadati</taxon>
        <taxon>Pseudomonadota</taxon>
        <taxon>Alphaproteobacteria</taxon>
        <taxon>Acetobacterales</taxon>
        <taxon>Acetobacteraceae</taxon>
        <taxon>Tanticharoenia</taxon>
    </lineage>
</organism>
<evidence type="ECO:0000313" key="2">
    <source>
        <dbReference type="Proteomes" id="UP000032679"/>
    </source>
</evidence>
<keyword evidence="2" id="KW-1185">Reference proteome</keyword>
<dbReference type="Proteomes" id="UP000032679">
    <property type="component" value="Unassembled WGS sequence"/>
</dbReference>
<comment type="caution">
    <text evidence="1">The sequence shown here is derived from an EMBL/GenBank/DDBJ whole genome shotgun (WGS) entry which is preliminary data.</text>
</comment>
<dbReference type="AlphaFoldDB" id="A0A0D6MNT0"/>
<accession>A0A0D6MNT0</accession>
<dbReference type="EMBL" id="BALE01000046">
    <property type="protein sequence ID" value="GAN55319.1"/>
    <property type="molecule type" value="Genomic_DNA"/>
</dbReference>
<sequence length="305" mass="35661">MTNVEKKSDPHSGDDIDYFSVRIQSKSLIVDFKAALKDSGVKYKDVLNYTLAATEKKVNFIFRKFKGNHDNHKDYRELVSAMLGMLEFSAFIYAAQPRINFAVRLTRIIATIVDKLHEFEVERDLKDRVFKFIFDSINRHIKHTPHDRFHEVETLSLLLALNKLGRGYRIPEQNIATFVGLEISDAGDYSFKRHMSYFSISVCLLYIRNQARYGKLHDFLEAEIKKKFEDRSAYLHQDSELVIAALDLQCCPYISQGLKEYIATSYGVETARLPLLQRASPYWFTNWENFNLSRELDKKRAREVY</sequence>
<protein>
    <submittedName>
        <fullName evidence="1">Uncharacterized protein</fullName>
    </submittedName>
</protein>